<feature type="signal peptide" evidence="1">
    <location>
        <begin position="1"/>
        <end position="21"/>
    </location>
</feature>
<organism evidence="2 3">
    <name type="scientific">Ecytonucleospora hepatopenaei</name>
    <dbReference type="NCBI Taxonomy" id="646526"/>
    <lineage>
        <taxon>Eukaryota</taxon>
        <taxon>Fungi</taxon>
        <taxon>Fungi incertae sedis</taxon>
        <taxon>Microsporidia</taxon>
        <taxon>Enterocytozoonidae</taxon>
        <taxon>Ecytonucleospora</taxon>
    </lineage>
</organism>
<dbReference type="EMBL" id="MNPJ01000028">
    <property type="protein sequence ID" value="OQS53565.1"/>
    <property type="molecule type" value="Genomic_DNA"/>
</dbReference>
<evidence type="ECO:0000256" key="1">
    <source>
        <dbReference type="SAM" id="SignalP"/>
    </source>
</evidence>
<dbReference type="VEuPathDB" id="MicrosporidiaDB:EHP00_1831"/>
<comment type="caution">
    <text evidence="2">The sequence shown here is derived from an EMBL/GenBank/DDBJ whole genome shotgun (WGS) entry which is preliminary data.</text>
</comment>
<gene>
    <name evidence="2" type="ORF">EHP00_1831</name>
</gene>
<dbReference type="AlphaFoldDB" id="A0A1W0E2U8"/>
<evidence type="ECO:0000313" key="3">
    <source>
        <dbReference type="Proteomes" id="UP000192758"/>
    </source>
</evidence>
<protein>
    <submittedName>
        <fullName evidence="2">Uncharacterized protein</fullName>
    </submittedName>
</protein>
<keyword evidence="1" id="KW-0732">Signal</keyword>
<sequence length="282" mass="33365">MYNLIYLLIILLSINCNKIFSSIIKYDLISKTSAYNPFERIKATLEKDKWISINIKMKNVKQIKCMLAIRSIKPVKINLTNNLNNKNNDKLNNNILNNKNTDKLNNNINNILNNKNIVCNLPLDEIITEWYNVSDISNYIIFDSNSIIKYFENDILYKKLQPEYEGKDKAQAFFKFQKKLSRKEPPVYFIPFFHKLAQSLYNVNKIQNNIIKSLMDNNMVVAIYDIIRKYTNIHNNYEMQMRMAITDIKNNTYTTNILQIAQIDNEVITDGFERKNYNMCYD</sequence>
<keyword evidence="3" id="KW-1185">Reference proteome</keyword>
<dbReference type="Proteomes" id="UP000192758">
    <property type="component" value="Unassembled WGS sequence"/>
</dbReference>
<reference evidence="2 3" key="1">
    <citation type="journal article" date="2017" name="Environ. Microbiol.">
        <title>Decay of the glycolytic pathway and adaptation to intranuclear parasitism within Enterocytozoonidae microsporidia.</title>
        <authorList>
            <person name="Wiredu Boakye D."/>
            <person name="Jaroenlak P."/>
            <person name="Prachumwat A."/>
            <person name="Williams T.A."/>
            <person name="Bateman K.S."/>
            <person name="Itsathitphaisarn O."/>
            <person name="Sritunyalucksana K."/>
            <person name="Paszkiewicz K.H."/>
            <person name="Moore K.A."/>
            <person name="Stentiford G.D."/>
            <person name="Williams B.A."/>
        </authorList>
    </citation>
    <scope>NUCLEOTIDE SEQUENCE [LARGE SCALE GENOMIC DNA]</scope>
    <source>
        <strain evidence="2 3">TH1</strain>
    </source>
</reference>
<proteinExistence type="predicted"/>
<feature type="chain" id="PRO_5012912860" evidence="1">
    <location>
        <begin position="22"/>
        <end position="282"/>
    </location>
</feature>
<evidence type="ECO:0000313" key="2">
    <source>
        <dbReference type="EMBL" id="OQS53565.1"/>
    </source>
</evidence>
<name>A0A1W0E2U8_9MICR</name>
<accession>A0A1W0E2U8</accession>